<keyword evidence="6" id="KW-0862">Zinc</keyword>
<dbReference type="GO" id="GO:0030313">
    <property type="term" value="C:cell envelope"/>
    <property type="evidence" value="ECO:0007669"/>
    <property type="project" value="UniProtKB-SubCell"/>
</dbReference>
<dbReference type="InterPro" id="IPR016047">
    <property type="entry name" value="M23ase_b-sheet_dom"/>
</dbReference>
<protein>
    <submittedName>
        <fullName evidence="12">Peptidoglycan DD-metalloendopeptidase family protein</fullName>
    </submittedName>
</protein>
<evidence type="ECO:0000259" key="9">
    <source>
        <dbReference type="Pfam" id="PF01551"/>
    </source>
</evidence>
<dbReference type="Proteomes" id="UP000659438">
    <property type="component" value="Unassembled WGS sequence"/>
</dbReference>
<comment type="cofactor">
    <cofactor evidence="1">
        <name>Zn(2+)</name>
        <dbReference type="ChEBI" id="CHEBI:29105"/>
    </cofactor>
</comment>
<dbReference type="InterPro" id="IPR011055">
    <property type="entry name" value="Dup_hybrid_motif"/>
</dbReference>
<comment type="caution">
    <text evidence="12">The sequence shown here is derived from an EMBL/GenBank/DDBJ whole genome shotgun (WGS) entry which is preliminary data.</text>
</comment>
<evidence type="ECO:0000313" key="12">
    <source>
        <dbReference type="EMBL" id="MBC3396153.1"/>
    </source>
</evidence>
<dbReference type="Gene3D" id="2.70.70.10">
    <property type="entry name" value="Glucose Permease (Domain IIA)"/>
    <property type="match status" value="1"/>
</dbReference>
<evidence type="ECO:0000256" key="3">
    <source>
        <dbReference type="ARBA" id="ARBA00022670"/>
    </source>
</evidence>
<dbReference type="CDD" id="cd12797">
    <property type="entry name" value="M23_peptidase"/>
    <property type="match status" value="1"/>
</dbReference>
<dbReference type="RefSeq" id="WP_186641211.1">
    <property type="nucleotide sequence ID" value="NZ_JABWQX020000001.1"/>
</dbReference>
<keyword evidence="4" id="KW-0479">Metal-binding</keyword>
<keyword evidence="7" id="KW-0482">Metalloprotease</keyword>
<evidence type="ECO:0000256" key="7">
    <source>
        <dbReference type="ARBA" id="ARBA00023049"/>
    </source>
</evidence>
<dbReference type="GO" id="GO:0046872">
    <property type="term" value="F:metal ion binding"/>
    <property type="evidence" value="ECO:0007669"/>
    <property type="project" value="UniProtKB-KW"/>
</dbReference>
<evidence type="ECO:0000259" key="11">
    <source>
        <dbReference type="Pfam" id="PF19425"/>
    </source>
</evidence>
<dbReference type="AlphaFoldDB" id="A0A923JQR0"/>
<dbReference type="SUPFAM" id="SSF51261">
    <property type="entry name" value="Duplicated hybrid motif"/>
    <property type="match status" value="1"/>
</dbReference>
<dbReference type="PANTHER" id="PTHR21666:SF288">
    <property type="entry name" value="CELL DIVISION PROTEIN YTFB"/>
    <property type="match status" value="1"/>
</dbReference>
<evidence type="ECO:0000256" key="5">
    <source>
        <dbReference type="ARBA" id="ARBA00022801"/>
    </source>
</evidence>
<reference evidence="13" key="3">
    <citation type="submission" date="2021-06" db="EMBL/GenBank/DDBJ databases">
        <title>Updating the genus Pseudomonas: Description of 43 new species and partition of the Pseudomonas putida group.</title>
        <authorList>
            <person name="Girard L."/>
            <person name="Lood C."/>
            <person name="Vandamme P."/>
            <person name="Rokni-Zadeh H."/>
            <person name="Van Noort V."/>
            <person name="Hofte M."/>
            <person name="Lavigne R."/>
            <person name="De Mot R."/>
        </authorList>
    </citation>
    <scope>NUCLEOTIDE SEQUENCE</scope>
    <source>
        <strain evidence="13">SWRI102</strain>
    </source>
</reference>
<dbReference type="InterPro" id="IPR050570">
    <property type="entry name" value="Cell_wall_metabolism_enzyme"/>
</dbReference>
<dbReference type="Pfam" id="PF19425">
    <property type="entry name" value="Csd3_N2"/>
    <property type="match status" value="1"/>
</dbReference>
<evidence type="ECO:0000256" key="1">
    <source>
        <dbReference type="ARBA" id="ARBA00001947"/>
    </source>
</evidence>
<feature type="compositionally biased region" description="Polar residues" evidence="8">
    <location>
        <begin position="55"/>
        <end position="72"/>
    </location>
</feature>
<evidence type="ECO:0000256" key="2">
    <source>
        <dbReference type="ARBA" id="ARBA00004196"/>
    </source>
</evidence>
<dbReference type="Pfam" id="PF04225">
    <property type="entry name" value="LysM_OapA"/>
    <property type="match status" value="1"/>
</dbReference>
<dbReference type="InterPro" id="IPR007340">
    <property type="entry name" value="LysM_Opacity-associatedA"/>
</dbReference>
<dbReference type="GO" id="GO:0042834">
    <property type="term" value="F:peptidoglycan binding"/>
    <property type="evidence" value="ECO:0007669"/>
    <property type="project" value="InterPro"/>
</dbReference>
<evidence type="ECO:0000256" key="4">
    <source>
        <dbReference type="ARBA" id="ARBA00022723"/>
    </source>
</evidence>
<organism evidence="12">
    <name type="scientific">Pseudomonas marvdashtae</name>
    <dbReference type="NCBI Taxonomy" id="2745500"/>
    <lineage>
        <taxon>Bacteria</taxon>
        <taxon>Pseudomonadati</taxon>
        <taxon>Pseudomonadota</taxon>
        <taxon>Gammaproteobacteria</taxon>
        <taxon>Pseudomonadales</taxon>
        <taxon>Pseudomonadaceae</taxon>
        <taxon>Pseudomonas</taxon>
    </lineage>
</organism>
<dbReference type="GO" id="GO:0004222">
    <property type="term" value="F:metalloendopeptidase activity"/>
    <property type="evidence" value="ECO:0007669"/>
    <property type="project" value="TreeGrafter"/>
</dbReference>
<evidence type="ECO:0000256" key="6">
    <source>
        <dbReference type="ARBA" id="ARBA00022833"/>
    </source>
</evidence>
<feature type="domain" description="M23ase beta-sheet core" evidence="9">
    <location>
        <begin position="333"/>
        <end position="429"/>
    </location>
</feature>
<dbReference type="GO" id="GO:0006508">
    <property type="term" value="P:proteolysis"/>
    <property type="evidence" value="ECO:0007669"/>
    <property type="project" value="UniProtKB-KW"/>
</dbReference>
<name>A0A923JQR0_9PSED</name>
<dbReference type="FunFam" id="2.70.70.10:FF:000002">
    <property type="entry name" value="Murein DD-endopeptidase MepM"/>
    <property type="match status" value="1"/>
</dbReference>
<keyword evidence="5" id="KW-0378">Hydrolase</keyword>
<dbReference type="Pfam" id="PF01551">
    <property type="entry name" value="Peptidase_M23"/>
    <property type="match status" value="1"/>
</dbReference>
<keyword evidence="14" id="KW-1185">Reference proteome</keyword>
<dbReference type="PANTHER" id="PTHR21666">
    <property type="entry name" value="PEPTIDASE-RELATED"/>
    <property type="match status" value="1"/>
</dbReference>
<accession>A0A923JQR0</accession>
<feature type="domain" description="Opacity-associated protein A LysM-like" evidence="10">
    <location>
        <begin position="109"/>
        <end position="181"/>
    </location>
</feature>
<evidence type="ECO:0000313" key="13">
    <source>
        <dbReference type="EMBL" id="MBV4549945.1"/>
    </source>
</evidence>
<feature type="region of interest" description="Disordered" evidence="8">
    <location>
        <begin position="52"/>
        <end position="72"/>
    </location>
</feature>
<evidence type="ECO:0000259" key="10">
    <source>
        <dbReference type="Pfam" id="PF04225"/>
    </source>
</evidence>
<keyword evidence="3" id="KW-0645">Protease</keyword>
<dbReference type="EMBL" id="JABWQX010000003">
    <property type="protein sequence ID" value="MBC3396153.1"/>
    <property type="molecule type" value="Genomic_DNA"/>
</dbReference>
<dbReference type="InterPro" id="IPR045834">
    <property type="entry name" value="Csd3_N2"/>
</dbReference>
<dbReference type="Gene3D" id="3.10.450.350">
    <property type="match status" value="2"/>
</dbReference>
<feature type="domain" description="Csd3-like second N-terminal" evidence="11">
    <location>
        <begin position="200"/>
        <end position="320"/>
    </location>
</feature>
<evidence type="ECO:0000256" key="8">
    <source>
        <dbReference type="SAM" id="MobiDB-lite"/>
    </source>
</evidence>
<evidence type="ECO:0000313" key="14">
    <source>
        <dbReference type="Proteomes" id="UP000659438"/>
    </source>
</evidence>
<proteinExistence type="predicted"/>
<reference evidence="12 14" key="1">
    <citation type="journal article" date="2020" name="Microorganisms">
        <title>Reliable Identification of Environmental Pseudomonas Isolates Using the rpoD Gene.</title>
        <authorList>
            <consortium name="The Broad Institute Genome Sequencing Platform"/>
            <person name="Girard L."/>
            <person name="Lood C."/>
            <person name="Rokni-Zadeh H."/>
            <person name="van Noort V."/>
            <person name="Lavigne R."/>
            <person name="De Mot R."/>
        </authorList>
    </citation>
    <scope>NUCLEOTIDE SEQUENCE</scope>
    <source>
        <strain evidence="12 14">SWRI102</strain>
    </source>
</reference>
<dbReference type="EMBL" id="JABWQX020000001">
    <property type="protein sequence ID" value="MBV4549945.1"/>
    <property type="molecule type" value="Genomic_DNA"/>
</dbReference>
<reference evidence="12" key="2">
    <citation type="submission" date="2020-07" db="EMBL/GenBank/DDBJ databases">
        <authorList>
            <person name="Lood C."/>
            <person name="Girard L."/>
        </authorList>
    </citation>
    <scope>NUCLEOTIDE SEQUENCE</scope>
    <source>
        <strain evidence="12">SWRI102</strain>
    </source>
</reference>
<sequence length="472" mass="50882">MTTEPSKAPPLYPKTHLLAASGIAALLSLALLVFPSSDVEAKKTTLSLELESPAEQLTQEQDAAETVQATNEPAASPFAQIENSPEDAAATAAQVEAPAAEEKKGPDHREVIVAKGDTLSTLFEKVGLPPTSVHEVLASDKQAKQFTQLQRGQKLEFELNPDGQLTNLHTKLSDLESITLTKNDKGYVFNRVTAKPTVRSAYVHGVINSSLSQSAARAGLSHSLTMDMASVFGYDIDFAQDIRQGDEFDVIYEQKVVNGKSVGNGPILSARFTNRGKTYTAVRYTNKQGNSSYYTADGNSMRKAFIRTPVDFARISSKFSAGRKHPILNKIRAHKGVDYAAPRGTPIKAAGDGKVLLAGRRGGYGNTVIIQHGNTYRTLYGHMQGFAKGVKTGGSVKQGQVIGYIGTTGLSTGPHLHYEFQVNGVHVDPLGQKLPMADPIAKGERARFLAQSQPLMARMDQEKATMLASSKR</sequence>
<comment type="subcellular location">
    <subcellularLocation>
        <location evidence="2">Cell envelope</location>
    </subcellularLocation>
</comment>
<gene>
    <name evidence="13" type="ORF">HU742_002100</name>
    <name evidence="12" type="ORF">HU742_13105</name>
</gene>